<dbReference type="AlphaFoldDB" id="A0A4R2EV89"/>
<evidence type="ECO:0000256" key="1">
    <source>
        <dbReference type="SAM" id="SignalP"/>
    </source>
</evidence>
<keyword evidence="3" id="KW-0449">Lipoprotein</keyword>
<reference evidence="3 4" key="1">
    <citation type="submission" date="2019-03" db="EMBL/GenBank/DDBJ databases">
        <title>Genomic Encyclopedia of Archaeal and Bacterial Type Strains, Phase II (KMG-II): from individual species to whole genera.</title>
        <authorList>
            <person name="Goeker M."/>
        </authorList>
    </citation>
    <scope>NUCLEOTIDE SEQUENCE [LARGE SCALE GENOMIC DNA]</scope>
    <source>
        <strain evidence="3 4">RL-C</strain>
    </source>
</reference>
<dbReference type="OrthoDB" id="1093733at2"/>
<dbReference type="EMBL" id="SLWB01000003">
    <property type="protein sequence ID" value="TCN70734.1"/>
    <property type="molecule type" value="Genomic_DNA"/>
</dbReference>
<evidence type="ECO:0000259" key="2">
    <source>
        <dbReference type="SMART" id="SM00900"/>
    </source>
</evidence>
<organism evidence="3 4">
    <name type="scientific">Acetobacteroides hydrogenigenes</name>
    <dbReference type="NCBI Taxonomy" id="979970"/>
    <lineage>
        <taxon>Bacteria</taxon>
        <taxon>Pseudomonadati</taxon>
        <taxon>Bacteroidota</taxon>
        <taxon>Bacteroidia</taxon>
        <taxon>Bacteroidales</taxon>
        <taxon>Rikenellaceae</taxon>
        <taxon>Acetobacteroides</taxon>
    </lineage>
</organism>
<dbReference type="Proteomes" id="UP000294830">
    <property type="component" value="Unassembled WGS sequence"/>
</dbReference>
<dbReference type="SMART" id="SM00900">
    <property type="entry name" value="FMN_bind"/>
    <property type="match status" value="1"/>
</dbReference>
<feature type="signal peptide" evidence="1">
    <location>
        <begin position="1"/>
        <end position="19"/>
    </location>
</feature>
<gene>
    <name evidence="3" type="ORF">CLV25_103258</name>
</gene>
<feature type="domain" description="FMN-binding" evidence="2">
    <location>
        <begin position="45"/>
        <end position="139"/>
    </location>
</feature>
<feature type="chain" id="PRO_5020631604" evidence="1">
    <location>
        <begin position="20"/>
        <end position="144"/>
    </location>
</feature>
<evidence type="ECO:0000313" key="4">
    <source>
        <dbReference type="Proteomes" id="UP000294830"/>
    </source>
</evidence>
<dbReference type="Gene3D" id="3.90.1010.20">
    <property type="match status" value="1"/>
</dbReference>
<sequence length="144" mass="16627">MKRILIICTLLAVTTSLFALTGKPKKYNDGVYFGESRSIYVQEPYYGQTTVTIKDDQIVSVDFRIIDKTHNEVFDEKYEKHFKGNDEYIQQCRKDWEGVQTYPKTLLKKKSIEKVDAVSGATWSYNMLKASLQEALKAAQVKKK</sequence>
<dbReference type="GO" id="GO:0010181">
    <property type="term" value="F:FMN binding"/>
    <property type="evidence" value="ECO:0007669"/>
    <property type="project" value="InterPro"/>
</dbReference>
<dbReference type="GO" id="GO:0016020">
    <property type="term" value="C:membrane"/>
    <property type="evidence" value="ECO:0007669"/>
    <property type="project" value="InterPro"/>
</dbReference>
<dbReference type="Pfam" id="PF04205">
    <property type="entry name" value="FMN_bind"/>
    <property type="match status" value="1"/>
</dbReference>
<dbReference type="InterPro" id="IPR007329">
    <property type="entry name" value="FMN-bd"/>
</dbReference>
<keyword evidence="1" id="KW-0732">Signal</keyword>
<protein>
    <submittedName>
        <fullName evidence="3">Major membrane immunogen (Membrane-anchored lipoprotein)</fullName>
    </submittedName>
</protein>
<accession>A0A4R2EV89</accession>
<comment type="caution">
    <text evidence="3">The sequence shown here is derived from an EMBL/GenBank/DDBJ whole genome shotgun (WGS) entry which is preliminary data.</text>
</comment>
<dbReference type="RefSeq" id="WP_131838589.1">
    <property type="nucleotide sequence ID" value="NZ_SLWB01000003.1"/>
</dbReference>
<evidence type="ECO:0000313" key="3">
    <source>
        <dbReference type="EMBL" id="TCN70734.1"/>
    </source>
</evidence>
<proteinExistence type="predicted"/>
<keyword evidence="4" id="KW-1185">Reference proteome</keyword>
<name>A0A4R2EV89_9BACT</name>